<keyword evidence="1" id="KW-0547">Nucleotide-binding</keyword>
<dbReference type="GO" id="GO:0005524">
    <property type="term" value="F:ATP binding"/>
    <property type="evidence" value="ECO:0007669"/>
    <property type="project" value="UniProtKB-KW"/>
</dbReference>
<accession>A0A183TMV0</accession>
<name>A0A183TMV0_SCHSO</name>
<dbReference type="InterPro" id="IPR000719">
    <property type="entry name" value="Prot_kinase_dom"/>
</dbReference>
<dbReference type="GO" id="GO:0004674">
    <property type="term" value="F:protein serine/threonine kinase activity"/>
    <property type="evidence" value="ECO:0007669"/>
    <property type="project" value="TreeGrafter"/>
</dbReference>
<keyword evidence="2" id="KW-0067">ATP-binding</keyword>
<dbReference type="AlphaFoldDB" id="A0A183TMV0"/>
<sequence length="234" mass="25545">LSAFGFAASEQTKKSHSAERCIKTASRQEAPAGGTKSKLTKVFFEDLCLTQCGSPAYAAPEVLSRKPYGRQADVWSIGVNLYAMLVGTLPFTVQPFSLTGLLSKMLRQEINTFPRDLSNDAIDIIRGLLTPDPDKRLRLAQVLTHPWLQRSEQAKESVSQANKLTFIATPAAKLTREGGRAHRVERTGCCRIATLAKSQSPCGSRSPQVSIHSVTHCLSHKLLAGRSRTNGQLD</sequence>
<protein>
    <submittedName>
        <fullName evidence="4">Protein kinase domain-containing protein</fullName>
    </submittedName>
</protein>
<evidence type="ECO:0000259" key="3">
    <source>
        <dbReference type="PROSITE" id="PS50011"/>
    </source>
</evidence>
<dbReference type="GO" id="GO:0005737">
    <property type="term" value="C:cytoplasm"/>
    <property type="evidence" value="ECO:0007669"/>
    <property type="project" value="TreeGrafter"/>
</dbReference>
<evidence type="ECO:0000256" key="1">
    <source>
        <dbReference type="ARBA" id="ARBA00022741"/>
    </source>
</evidence>
<dbReference type="Gene3D" id="1.10.510.10">
    <property type="entry name" value="Transferase(Phosphotransferase) domain 1"/>
    <property type="match status" value="1"/>
</dbReference>
<evidence type="ECO:0000256" key="2">
    <source>
        <dbReference type="ARBA" id="ARBA00022840"/>
    </source>
</evidence>
<proteinExistence type="predicted"/>
<dbReference type="PANTHER" id="PTHR24346:SF79">
    <property type="entry name" value="PROTEIN KINASE DOMAIN-CONTAINING PROTEIN"/>
    <property type="match status" value="1"/>
</dbReference>
<dbReference type="PROSITE" id="PS50011">
    <property type="entry name" value="PROTEIN_KINASE_DOM"/>
    <property type="match status" value="1"/>
</dbReference>
<feature type="domain" description="Protein kinase" evidence="3">
    <location>
        <begin position="1"/>
        <end position="148"/>
    </location>
</feature>
<dbReference type="GO" id="GO:0035556">
    <property type="term" value="P:intracellular signal transduction"/>
    <property type="evidence" value="ECO:0007669"/>
    <property type="project" value="TreeGrafter"/>
</dbReference>
<dbReference type="SUPFAM" id="SSF56112">
    <property type="entry name" value="Protein kinase-like (PK-like)"/>
    <property type="match status" value="1"/>
</dbReference>
<dbReference type="InterPro" id="IPR011009">
    <property type="entry name" value="Kinase-like_dom_sf"/>
</dbReference>
<evidence type="ECO:0000313" key="4">
    <source>
        <dbReference type="WBParaSite" id="SSLN_0001847301-mRNA-1"/>
    </source>
</evidence>
<dbReference type="Pfam" id="PF00069">
    <property type="entry name" value="Pkinase"/>
    <property type="match status" value="1"/>
</dbReference>
<reference evidence="4" key="1">
    <citation type="submission" date="2016-06" db="UniProtKB">
        <authorList>
            <consortium name="WormBaseParasite"/>
        </authorList>
    </citation>
    <scope>IDENTIFICATION</scope>
</reference>
<organism evidence="4">
    <name type="scientific">Schistocephalus solidus</name>
    <name type="common">Tapeworm</name>
    <dbReference type="NCBI Taxonomy" id="70667"/>
    <lineage>
        <taxon>Eukaryota</taxon>
        <taxon>Metazoa</taxon>
        <taxon>Spiralia</taxon>
        <taxon>Lophotrochozoa</taxon>
        <taxon>Platyhelminthes</taxon>
        <taxon>Cestoda</taxon>
        <taxon>Eucestoda</taxon>
        <taxon>Diphyllobothriidea</taxon>
        <taxon>Diphyllobothriidae</taxon>
        <taxon>Schistocephalus</taxon>
    </lineage>
</organism>
<dbReference type="PANTHER" id="PTHR24346">
    <property type="entry name" value="MAP/MICROTUBULE AFFINITY-REGULATING KINASE"/>
    <property type="match status" value="1"/>
</dbReference>
<dbReference type="WBParaSite" id="SSLN_0001847301-mRNA-1">
    <property type="protein sequence ID" value="SSLN_0001847301-mRNA-1"/>
    <property type="gene ID" value="SSLN_0001847301"/>
</dbReference>
<dbReference type="SMART" id="SM00220">
    <property type="entry name" value="S_TKc"/>
    <property type="match status" value="1"/>
</dbReference>